<keyword evidence="2" id="KW-0560">Oxidoreductase</keyword>
<accession>A0A378XFY8</accession>
<dbReference type="InterPro" id="IPR051799">
    <property type="entry name" value="NADH_flavin_oxidoreductase"/>
</dbReference>
<sequence>MIDGFVMTARRVKSAGFDGIEIHSANGGLGDPARAAELIASGQADVVALGKAALANYDWVNKVEAGKGFPAAYRMDSGNDKEQD</sequence>
<dbReference type="EMBL" id="UGSB01000001">
    <property type="protein sequence ID" value="SUA55748.1"/>
    <property type="molecule type" value="Genomic_DNA"/>
</dbReference>
<evidence type="ECO:0000256" key="1">
    <source>
        <dbReference type="ARBA" id="ARBA00022630"/>
    </source>
</evidence>
<dbReference type="PANTHER" id="PTHR43656:SF2">
    <property type="entry name" value="BINDING OXIDOREDUCTASE, PUTATIVE (AFU_ORTHOLOGUE AFUA_2G08260)-RELATED"/>
    <property type="match status" value="1"/>
</dbReference>
<dbReference type="AlphaFoldDB" id="A0A378XFY8"/>
<organism evidence="3 4">
    <name type="scientific">Oligella ureolytica</name>
    <dbReference type="NCBI Taxonomy" id="90244"/>
    <lineage>
        <taxon>Bacteria</taxon>
        <taxon>Pseudomonadati</taxon>
        <taxon>Pseudomonadota</taxon>
        <taxon>Betaproteobacteria</taxon>
        <taxon>Burkholderiales</taxon>
        <taxon>Alcaligenaceae</taxon>
        <taxon>Oligella</taxon>
    </lineage>
</organism>
<dbReference type="PANTHER" id="PTHR43656">
    <property type="entry name" value="BINDING OXIDOREDUCTASE, PUTATIVE (AFU_ORTHOLOGUE AFUA_2G08260)-RELATED"/>
    <property type="match status" value="1"/>
</dbReference>
<name>A0A378XFY8_9BURK</name>
<dbReference type="InterPro" id="IPR013785">
    <property type="entry name" value="Aldolase_TIM"/>
</dbReference>
<dbReference type="Gene3D" id="3.20.20.70">
    <property type="entry name" value="Aldolase class I"/>
    <property type="match status" value="2"/>
</dbReference>
<protein>
    <submittedName>
        <fullName evidence="3">Mycofactocin system FadH/OYE family oxidoreductase 2</fullName>
    </submittedName>
</protein>
<evidence type="ECO:0000256" key="2">
    <source>
        <dbReference type="ARBA" id="ARBA00023002"/>
    </source>
</evidence>
<dbReference type="STRING" id="1122619.GCA_000373745_01174"/>
<evidence type="ECO:0000313" key="3">
    <source>
        <dbReference type="EMBL" id="SUA55748.1"/>
    </source>
</evidence>
<reference evidence="3 4" key="1">
    <citation type="submission" date="2018-06" db="EMBL/GenBank/DDBJ databases">
        <authorList>
            <consortium name="Pathogen Informatics"/>
            <person name="Doyle S."/>
        </authorList>
    </citation>
    <scope>NUCLEOTIDE SEQUENCE [LARGE SCALE GENOMIC DNA]</scope>
    <source>
        <strain evidence="3 4">NCTC11997</strain>
    </source>
</reference>
<proteinExistence type="predicted"/>
<keyword evidence="1" id="KW-0285">Flavoprotein</keyword>
<gene>
    <name evidence="3" type="ORF">NCTC11997_01911</name>
</gene>
<evidence type="ECO:0000313" key="4">
    <source>
        <dbReference type="Proteomes" id="UP000254603"/>
    </source>
</evidence>
<dbReference type="SUPFAM" id="SSF51395">
    <property type="entry name" value="FMN-linked oxidoreductases"/>
    <property type="match status" value="1"/>
</dbReference>
<dbReference type="GO" id="GO:0016491">
    <property type="term" value="F:oxidoreductase activity"/>
    <property type="evidence" value="ECO:0007669"/>
    <property type="project" value="UniProtKB-KW"/>
</dbReference>
<dbReference type="Proteomes" id="UP000254603">
    <property type="component" value="Unassembled WGS sequence"/>
</dbReference>